<accession>A0A4S2L4W6</accession>
<name>A0A4S2L4W6_9HYME</name>
<feature type="region of interest" description="Disordered" evidence="1">
    <location>
        <begin position="1"/>
        <end position="32"/>
    </location>
</feature>
<evidence type="ECO:0000313" key="2">
    <source>
        <dbReference type="EMBL" id="TGZ57885.1"/>
    </source>
</evidence>
<organism evidence="2 3">
    <name type="scientific">Temnothorax longispinosus</name>
    <dbReference type="NCBI Taxonomy" id="300112"/>
    <lineage>
        <taxon>Eukaryota</taxon>
        <taxon>Metazoa</taxon>
        <taxon>Ecdysozoa</taxon>
        <taxon>Arthropoda</taxon>
        <taxon>Hexapoda</taxon>
        <taxon>Insecta</taxon>
        <taxon>Pterygota</taxon>
        <taxon>Neoptera</taxon>
        <taxon>Endopterygota</taxon>
        <taxon>Hymenoptera</taxon>
        <taxon>Apocrita</taxon>
        <taxon>Aculeata</taxon>
        <taxon>Formicoidea</taxon>
        <taxon>Formicidae</taxon>
        <taxon>Myrmicinae</taxon>
        <taxon>Temnothorax</taxon>
    </lineage>
</organism>
<keyword evidence="3" id="KW-1185">Reference proteome</keyword>
<protein>
    <submittedName>
        <fullName evidence="2">Uncharacterized protein</fullName>
    </submittedName>
</protein>
<sequence length="117" mass="13493">MLQIERTGEDGPDEEKNPKRRDVRGILGEPLASPNTWSVRCFALDEQLYRFPIDESVRWCCVIKSIEDNTNKNTITTLFRPISRSNRGFRCPAGSVKIVHAFHRFIEAFAVQIIEDK</sequence>
<comment type="caution">
    <text evidence="2">The sequence shown here is derived from an EMBL/GenBank/DDBJ whole genome shotgun (WGS) entry which is preliminary data.</text>
</comment>
<evidence type="ECO:0000256" key="1">
    <source>
        <dbReference type="SAM" id="MobiDB-lite"/>
    </source>
</evidence>
<evidence type="ECO:0000313" key="3">
    <source>
        <dbReference type="Proteomes" id="UP000310200"/>
    </source>
</evidence>
<dbReference type="Proteomes" id="UP000310200">
    <property type="component" value="Unassembled WGS sequence"/>
</dbReference>
<feature type="compositionally biased region" description="Basic and acidic residues" evidence="1">
    <location>
        <begin position="1"/>
        <end position="17"/>
    </location>
</feature>
<dbReference type="EMBL" id="QBLH01000108">
    <property type="protein sequence ID" value="TGZ57885.1"/>
    <property type="molecule type" value="Genomic_DNA"/>
</dbReference>
<reference evidence="2 3" key="1">
    <citation type="journal article" date="2019" name="Philos. Trans. R. Soc. Lond., B, Biol. Sci.">
        <title>Ant behaviour and brain gene expression of defending hosts depend on the ecological success of the intruding social parasite.</title>
        <authorList>
            <person name="Kaur R."/>
            <person name="Stoldt M."/>
            <person name="Jongepier E."/>
            <person name="Feldmeyer B."/>
            <person name="Menzel F."/>
            <person name="Bornberg-Bauer E."/>
            <person name="Foitzik S."/>
        </authorList>
    </citation>
    <scope>NUCLEOTIDE SEQUENCE [LARGE SCALE GENOMIC DNA]</scope>
    <source>
        <tissue evidence="2">Whole body</tissue>
    </source>
</reference>
<dbReference type="AlphaFoldDB" id="A0A4S2L4W6"/>
<proteinExistence type="predicted"/>
<gene>
    <name evidence="2" type="ORF">DBV15_07293</name>
</gene>